<evidence type="ECO:0000313" key="1">
    <source>
        <dbReference type="EMBL" id="QWS32542.1"/>
    </source>
</evidence>
<organism evidence="1 2">
    <name type="scientific">Curtobacterium aetherium</name>
    <dbReference type="NCBI Taxonomy" id="2841594"/>
    <lineage>
        <taxon>Bacteria</taxon>
        <taxon>Bacillati</taxon>
        <taxon>Actinomycetota</taxon>
        <taxon>Actinomycetes</taxon>
        <taxon>Micrococcales</taxon>
        <taxon>Microbacteriaceae</taxon>
        <taxon>Curtobacterium</taxon>
    </lineage>
</organism>
<reference evidence="1" key="1">
    <citation type="submission" date="2021-06" db="EMBL/GenBank/DDBJ databases">
        <authorList>
            <person name="Ellington A.J."/>
            <person name="Bryan N.C."/>
            <person name="Christner B.C."/>
            <person name="Reisch C.R."/>
        </authorList>
    </citation>
    <scope>NUCLEOTIDE SEQUENCE</scope>
    <source>
        <strain evidence="1">L6-1</strain>
    </source>
</reference>
<gene>
    <name evidence="1" type="ORF">KM842_09585</name>
</gene>
<accession>A0ACD1E1C1</accession>
<dbReference type="Proteomes" id="UP000681794">
    <property type="component" value="Chromosome"/>
</dbReference>
<name>A0ACD1E1C1_9MICO</name>
<protein>
    <submittedName>
        <fullName evidence="1">Uncharacterized protein</fullName>
    </submittedName>
</protein>
<keyword evidence="2" id="KW-1185">Reference proteome</keyword>
<evidence type="ECO:0000313" key="2">
    <source>
        <dbReference type="Proteomes" id="UP000681794"/>
    </source>
</evidence>
<proteinExistence type="predicted"/>
<sequence length="97" mass="10063">MKYVVYGLTSVLTSSVAATAVLHYAVALGRTGGSDLVAVPAVDVAGVPIVVEIVLGPGVPVLAEPAADDLLEPEHRAFVADLTERTRSALARRTDRP</sequence>
<dbReference type="EMBL" id="CP076544">
    <property type="protein sequence ID" value="QWS32542.1"/>
    <property type="molecule type" value="Genomic_DNA"/>
</dbReference>